<sequence>MLQRWLALLSCLAQLWLLTEACPTSASREEVPPARCHYGTLPGGWIRSKGRVLLPWHEDNSLNVTFPVWQPYCSQCQMKPLLAPYLVAADPMQAEDLLDLRQLGVLLFGDSVDFRFLKFFCEFALDQEPKPFTFSDNDWLKLQGICETPKMTVAKQHISSASLTGPYWSDISFSPMIAIPDGLEKFEQMFGRMPDIVSIASNFWDMAGIFSAGGMRIPGTILEQEFLPDDFMRQWVQNFTAILTLIKERVPEDTLLVYHTLHVPRHTSDPGMWEADGYLAQHVAQLNAAGRHVAQSLLYHVVDVEAMAAQMSQDTVLVDNTHPGPDFMMQVLNMILNVEQAHREALKASREPSKLKGYFRWQREKFSGQAFFNGRKLHEQLTEAAM</sequence>
<accession>A0ABP1FW97</accession>
<keyword evidence="3" id="KW-1185">Reference proteome</keyword>
<feature type="chain" id="PRO_5047087064" evidence="1">
    <location>
        <begin position="22"/>
        <end position="386"/>
    </location>
</feature>
<keyword evidence="1" id="KW-0732">Signal</keyword>
<evidence type="ECO:0000313" key="2">
    <source>
        <dbReference type="EMBL" id="CAL5222397.1"/>
    </source>
</evidence>
<gene>
    <name evidence="2" type="primary">g4756</name>
    <name evidence="2" type="ORF">VP750_LOCUS4056</name>
</gene>
<feature type="signal peptide" evidence="1">
    <location>
        <begin position="1"/>
        <end position="21"/>
    </location>
</feature>
<dbReference type="EMBL" id="CAXHTA020000007">
    <property type="protein sequence ID" value="CAL5222397.1"/>
    <property type="molecule type" value="Genomic_DNA"/>
</dbReference>
<dbReference type="SUPFAM" id="SSF52266">
    <property type="entry name" value="SGNH hydrolase"/>
    <property type="match status" value="1"/>
</dbReference>
<reference evidence="2 3" key="1">
    <citation type="submission" date="2024-06" db="EMBL/GenBank/DDBJ databases">
        <authorList>
            <person name="Kraege A."/>
            <person name="Thomma B."/>
        </authorList>
    </citation>
    <scope>NUCLEOTIDE SEQUENCE [LARGE SCALE GENOMIC DNA]</scope>
</reference>
<organism evidence="2 3">
    <name type="scientific">Coccomyxa viridis</name>
    <dbReference type="NCBI Taxonomy" id="1274662"/>
    <lineage>
        <taxon>Eukaryota</taxon>
        <taxon>Viridiplantae</taxon>
        <taxon>Chlorophyta</taxon>
        <taxon>core chlorophytes</taxon>
        <taxon>Trebouxiophyceae</taxon>
        <taxon>Trebouxiophyceae incertae sedis</taxon>
        <taxon>Coccomyxaceae</taxon>
        <taxon>Coccomyxa</taxon>
    </lineage>
</organism>
<dbReference type="InterPro" id="IPR036514">
    <property type="entry name" value="SGNH_hydro_sf"/>
</dbReference>
<dbReference type="Gene3D" id="3.40.50.1110">
    <property type="entry name" value="SGNH hydrolase"/>
    <property type="match status" value="1"/>
</dbReference>
<comment type="caution">
    <text evidence="2">The sequence shown here is derived from an EMBL/GenBank/DDBJ whole genome shotgun (WGS) entry which is preliminary data.</text>
</comment>
<dbReference type="Proteomes" id="UP001497392">
    <property type="component" value="Unassembled WGS sequence"/>
</dbReference>
<evidence type="ECO:0000256" key="1">
    <source>
        <dbReference type="SAM" id="SignalP"/>
    </source>
</evidence>
<name>A0ABP1FW97_9CHLO</name>
<protein>
    <submittedName>
        <fullName evidence="2">G4756 protein</fullName>
    </submittedName>
</protein>
<evidence type="ECO:0000313" key="3">
    <source>
        <dbReference type="Proteomes" id="UP001497392"/>
    </source>
</evidence>
<proteinExistence type="predicted"/>